<dbReference type="InterPro" id="IPR029060">
    <property type="entry name" value="PIN-like_dom_sf"/>
</dbReference>
<keyword evidence="3" id="KW-1185">Reference proteome</keyword>
<gene>
    <name evidence="2" type="ORF">D0435_02770</name>
</gene>
<dbReference type="AlphaFoldDB" id="A0A845QI40"/>
<dbReference type="InterPro" id="IPR002716">
    <property type="entry name" value="PIN_dom"/>
</dbReference>
<proteinExistence type="predicted"/>
<evidence type="ECO:0000313" key="3">
    <source>
        <dbReference type="Proteomes" id="UP000446866"/>
    </source>
</evidence>
<dbReference type="Proteomes" id="UP000446866">
    <property type="component" value="Unassembled WGS sequence"/>
</dbReference>
<dbReference type="Pfam" id="PF13470">
    <property type="entry name" value="PIN_3"/>
    <property type="match status" value="1"/>
</dbReference>
<accession>A0A845QI40</accession>
<reference evidence="2 3" key="1">
    <citation type="submission" date="2018-08" db="EMBL/GenBank/DDBJ databases">
        <title>Murine metabolic-syndrome-specific gut microbial biobank.</title>
        <authorList>
            <person name="Liu C."/>
        </authorList>
    </citation>
    <scope>NUCLEOTIDE SEQUENCE [LARGE SCALE GENOMIC DNA]</scope>
    <source>
        <strain evidence="2 3">28</strain>
    </source>
</reference>
<organism evidence="2 3">
    <name type="scientific">Anaerotruncus colihominis</name>
    <dbReference type="NCBI Taxonomy" id="169435"/>
    <lineage>
        <taxon>Bacteria</taxon>
        <taxon>Bacillati</taxon>
        <taxon>Bacillota</taxon>
        <taxon>Clostridia</taxon>
        <taxon>Eubacteriales</taxon>
        <taxon>Oscillospiraceae</taxon>
        <taxon>Anaerotruncus</taxon>
    </lineage>
</organism>
<comment type="caution">
    <text evidence="2">The sequence shown here is derived from an EMBL/GenBank/DDBJ whole genome shotgun (WGS) entry which is preliminary data.</text>
</comment>
<name>A0A845QI40_9FIRM</name>
<protein>
    <submittedName>
        <fullName evidence="2">PIN domain-containing protein</fullName>
    </submittedName>
</protein>
<feature type="domain" description="PIN" evidence="1">
    <location>
        <begin position="2"/>
        <end position="117"/>
    </location>
</feature>
<dbReference type="SUPFAM" id="SSF88723">
    <property type="entry name" value="PIN domain-like"/>
    <property type="match status" value="1"/>
</dbReference>
<dbReference type="Gene3D" id="3.40.50.1010">
    <property type="entry name" value="5'-nuclease"/>
    <property type="match status" value="1"/>
</dbReference>
<evidence type="ECO:0000259" key="1">
    <source>
        <dbReference type="Pfam" id="PF13470"/>
    </source>
</evidence>
<evidence type="ECO:0000313" key="2">
    <source>
        <dbReference type="EMBL" id="NBH60595.1"/>
    </source>
</evidence>
<sequence>MKVVIDTCVVLDVLQKREPFFHDAVKIFYAAASDQIEGILTAKSITDLFYIHHRFTHDNEATREILRKLTELFTIADTAASDCHEALIKDSGDFEDAVMMETAERIKADCIVTRNTKDYIESRVAVLDPKSFVTTLLTDC</sequence>
<dbReference type="EMBL" id="QXWK01000003">
    <property type="protein sequence ID" value="NBH60595.1"/>
    <property type="molecule type" value="Genomic_DNA"/>
</dbReference>